<organism evidence="9 10">
    <name type="scientific">Elaeophora elaphi</name>
    <dbReference type="NCBI Taxonomy" id="1147741"/>
    <lineage>
        <taxon>Eukaryota</taxon>
        <taxon>Metazoa</taxon>
        <taxon>Ecdysozoa</taxon>
        <taxon>Nematoda</taxon>
        <taxon>Chromadorea</taxon>
        <taxon>Rhabditida</taxon>
        <taxon>Spirurina</taxon>
        <taxon>Spiruromorpha</taxon>
        <taxon>Filarioidea</taxon>
        <taxon>Onchocercidae</taxon>
        <taxon>Elaeophora</taxon>
    </lineage>
</organism>
<evidence type="ECO:0000259" key="8">
    <source>
        <dbReference type="PROSITE" id="PS50954"/>
    </source>
</evidence>
<feature type="transmembrane region" description="Helical" evidence="7">
    <location>
        <begin position="244"/>
        <end position="264"/>
    </location>
</feature>
<keyword evidence="4 7" id="KW-0472">Membrane</keyword>
<dbReference type="InterPro" id="IPR041885">
    <property type="entry name" value="MAN1_winged_helix_dom"/>
</dbReference>
<dbReference type="InterPro" id="IPR003887">
    <property type="entry name" value="LEM_dom"/>
</dbReference>
<dbReference type="Pfam" id="PF03020">
    <property type="entry name" value="LEM"/>
    <property type="match status" value="1"/>
</dbReference>
<dbReference type="PANTHER" id="PTHR13428:SF12">
    <property type="entry name" value="INNER NUCLEAR MEMBRANE PROTEIN MAN1"/>
    <property type="match status" value="1"/>
</dbReference>
<dbReference type="Gene3D" id="3.30.70.330">
    <property type="match status" value="1"/>
</dbReference>
<feature type="transmembrane region" description="Helical" evidence="7">
    <location>
        <begin position="284"/>
        <end position="311"/>
    </location>
</feature>
<protein>
    <submittedName>
        <fullName evidence="10">LEM domain-containing protein</fullName>
    </submittedName>
</protein>
<dbReference type="InterPro" id="IPR011015">
    <property type="entry name" value="LEM/LEM-like_dom_sf"/>
</dbReference>
<evidence type="ECO:0000256" key="6">
    <source>
        <dbReference type="SAM" id="MobiDB-lite"/>
    </source>
</evidence>
<dbReference type="GO" id="GO:0005637">
    <property type="term" value="C:nuclear inner membrane"/>
    <property type="evidence" value="ECO:0007669"/>
    <property type="project" value="UniProtKB-SubCell"/>
</dbReference>
<keyword evidence="5" id="KW-0539">Nucleus</keyword>
<dbReference type="SMART" id="SM00540">
    <property type="entry name" value="LEM"/>
    <property type="match status" value="1"/>
</dbReference>
<comment type="subcellular location">
    <subcellularLocation>
        <location evidence="1">Nucleus inner membrane</location>
        <topology evidence="1">Multi-pass membrane protein</topology>
    </subcellularLocation>
</comment>
<keyword evidence="2 7" id="KW-0812">Transmembrane</keyword>
<accession>A0A0R3S0F8</accession>
<feature type="domain" description="LEM" evidence="8">
    <location>
        <begin position="31"/>
        <end position="75"/>
    </location>
</feature>
<proteinExistence type="predicted"/>
<dbReference type="AlphaFoldDB" id="A0A0R3S0F8"/>
<dbReference type="PROSITE" id="PS50954">
    <property type="entry name" value="LEM"/>
    <property type="match status" value="1"/>
</dbReference>
<dbReference type="Gene3D" id="1.10.720.40">
    <property type="match status" value="1"/>
</dbReference>
<evidence type="ECO:0000256" key="7">
    <source>
        <dbReference type="SAM" id="Phobius"/>
    </source>
</evidence>
<evidence type="ECO:0000256" key="3">
    <source>
        <dbReference type="ARBA" id="ARBA00022989"/>
    </source>
</evidence>
<dbReference type="GO" id="GO:0030514">
    <property type="term" value="P:negative regulation of BMP signaling pathway"/>
    <property type="evidence" value="ECO:0007669"/>
    <property type="project" value="TreeGrafter"/>
</dbReference>
<dbReference type="SUPFAM" id="SSF54928">
    <property type="entry name" value="RNA-binding domain, RBD"/>
    <property type="match status" value="1"/>
</dbReference>
<dbReference type="WBParaSite" id="EEL_0000810601-mRNA-1">
    <property type="protein sequence ID" value="EEL_0000810601-mRNA-1"/>
    <property type="gene ID" value="EEL_0000810601"/>
</dbReference>
<evidence type="ECO:0000256" key="2">
    <source>
        <dbReference type="ARBA" id="ARBA00022692"/>
    </source>
</evidence>
<evidence type="ECO:0000313" key="9">
    <source>
        <dbReference type="Proteomes" id="UP000050640"/>
    </source>
</evidence>
<dbReference type="PANTHER" id="PTHR13428">
    <property type="entry name" value="INNER NUCLEAR MEMBRANE PROTEIN MAN1 LEM DOMAIN CONTAINING PROTEIN"/>
    <property type="match status" value="1"/>
</dbReference>
<dbReference type="STRING" id="1147741.A0A0R3S0F8"/>
<evidence type="ECO:0000256" key="1">
    <source>
        <dbReference type="ARBA" id="ARBA00004473"/>
    </source>
</evidence>
<dbReference type="SUPFAM" id="SSF63451">
    <property type="entry name" value="LEM domain"/>
    <property type="match status" value="1"/>
</dbReference>
<feature type="compositionally biased region" description="Polar residues" evidence="6">
    <location>
        <begin position="75"/>
        <end position="88"/>
    </location>
</feature>
<feature type="compositionally biased region" description="Low complexity" evidence="6">
    <location>
        <begin position="105"/>
        <end position="118"/>
    </location>
</feature>
<dbReference type="InterPro" id="IPR012677">
    <property type="entry name" value="Nucleotide-bd_a/b_plait_sf"/>
</dbReference>
<keyword evidence="9" id="KW-1185">Reference proteome</keyword>
<evidence type="ECO:0000256" key="4">
    <source>
        <dbReference type="ARBA" id="ARBA00023136"/>
    </source>
</evidence>
<dbReference type="CDD" id="cd12940">
    <property type="entry name" value="LEM_LAP2_LEMD1"/>
    <property type="match status" value="1"/>
</dbReference>
<dbReference type="GO" id="GO:0006998">
    <property type="term" value="P:nuclear envelope organization"/>
    <property type="evidence" value="ECO:0007669"/>
    <property type="project" value="TreeGrafter"/>
</dbReference>
<sequence length="527" mass="60185">MRALHVLNMSNASKNFISTRRSSRSPGRTFQKHVQNLSDEELRARLISFGTNVGPITATTRTVYEKQLEKKLQQGKSPGTPSNSSDDLTNAYDRRKPPTPPRPTMVPRSSYSASSSSYVPESGNCRNNSFGDAYSASNYRRVRHRLDFKNSRESDYDSDSDDDHMESSRIITTSSTLMSGSQKPFSILAALKKYFKMLVSFILPRKSFSMSVKPSHSYHERYPYSFREAAPTRSAILGFDISRVILFSFLSLFGFLLIAYQATANSSALIRSSRIAYTAAKDTVFFLYTYAILPLLTVAVVCGMVGGIYMLRLYQTKKKAENKRLMFDLIEKITDIIRDANDQGQGYVAEPHVRDMLLPPSKRMRNSPEWRRWQEAVKFINLNESRVSTETRIINGVECSVWRWIPATKNGWQGSAFDGSMRRNMLDQAPSHCLKLRGMFSPAKDYEVKYMDLKEALLQKIAPVEPVHLYLEKNSREGVMFARFASLTDCSSAFKSLHGTWFNGQLVWAKFLRDERYEQRFPNALLH</sequence>
<reference evidence="10" key="1">
    <citation type="submission" date="2017-02" db="UniProtKB">
        <authorList>
            <consortium name="WormBaseParasite"/>
        </authorList>
    </citation>
    <scope>IDENTIFICATION</scope>
</reference>
<dbReference type="FunFam" id="1.10.720.40:FF:000001">
    <property type="entry name" value="LEM domain containing 2, isoform CRA_a"/>
    <property type="match status" value="1"/>
</dbReference>
<feature type="region of interest" description="Disordered" evidence="6">
    <location>
        <begin position="69"/>
        <end position="130"/>
    </location>
</feature>
<keyword evidence="3 7" id="KW-1133">Transmembrane helix</keyword>
<dbReference type="Proteomes" id="UP000050640">
    <property type="component" value="Unplaced"/>
</dbReference>
<dbReference type="InterPro" id="IPR035979">
    <property type="entry name" value="RBD_domain_sf"/>
</dbReference>
<dbReference type="GO" id="GO:0031490">
    <property type="term" value="F:chromatin DNA binding"/>
    <property type="evidence" value="ECO:0007669"/>
    <property type="project" value="TreeGrafter"/>
</dbReference>
<dbReference type="Gene3D" id="1.10.10.1180">
    <property type="entry name" value="MAN1, winged-helix domain"/>
    <property type="match status" value="1"/>
</dbReference>
<dbReference type="InterPro" id="IPR052277">
    <property type="entry name" value="INM_ESCRT-Associated"/>
</dbReference>
<evidence type="ECO:0000256" key="5">
    <source>
        <dbReference type="ARBA" id="ARBA00023242"/>
    </source>
</evidence>
<evidence type="ECO:0000313" key="10">
    <source>
        <dbReference type="WBParaSite" id="EEL_0000810601-mRNA-1"/>
    </source>
</evidence>
<name>A0A0R3S0F8_9BILA</name>